<dbReference type="Pfam" id="PF12867">
    <property type="entry name" value="DinB_2"/>
    <property type="match status" value="1"/>
</dbReference>
<sequence>MTSNVLQDPATLRALGETPADVQARLTRELDAFGEALRSREGDWQRQQPGRDWSPAQETEHVLKVNGAVASVLRLLLSDRPLRPGEQATGELRDGKRQAPVATMPSETGISWAEVEAQWQANRAALEAQAAQVRETPGRTVWHPFFGELDALDWLRMGVYHIGHHRRLMAQSAPNTEPSA</sequence>
<dbReference type="EMBL" id="CP149782">
    <property type="protein sequence ID" value="WYF45136.1"/>
    <property type="molecule type" value="Genomic_DNA"/>
</dbReference>
<dbReference type="RefSeq" id="WP_339096308.1">
    <property type="nucleotide sequence ID" value="NZ_CP149782.1"/>
</dbReference>
<accession>A0AAU6Q4E0</accession>
<dbReference type="InterPro" id="IPR024775">
    <property type="entry name" value="DinB-like"/>
</dbReference>
<dbReference type="Gene3D" id="1.20.120.450">
    <property type="entry name" value="dinb family like domain"/>
    <property type="match status" value="1"/>
</dbReference>
<dbReference type="SUPFAM" id="SSF109854">
    <property type="entry name" value="DinB/YfiT-like putative metalloenzymes"/>
    <property type="match status" value="1"/>
</dbReference>
<feature type="domain" description="DinB-like" evidence="2">
    <location>
        <begin position="40"/>
        <end position="169"/>
    </location>
</feature>
<evidence type="ECO:0000313" key="3">
    <source>
        <dbReference type="EMBL" id="WYF45136.1"/>
    </source>
</evidence>
<gene>
    <name evidence="3" type="ORF">WDJ50_03170</name>
</gene>
<name>A0AAU6Q4E0_9DEIO</name>
<feature type="region of interest" description="Disordered" evidence="1">
    <location>
        <begin position="38"/>
        <end position="57"/>
    </location>
</feature>
<proteinExistence type="predicted"/>
<organism evidence="3">
    <name type="scientific">Deinococcus sp. VB142</name>
    <dbReference type="NCBI Taxonomy" id="3112952"/>
    <lineage>
        <taxon>Bacteria</taxon>
        <taxon>Thermotogati</taxon>
        <taxon>Deinococcota</taxon>
        <taxon>Deinococci</taxon>
        <taxon>Deinococcales</taxon>
        <taxon>Deinococcaceae</taxon>
        <taxon>Deinococcus</taxon>
    </lineage>
</organism>
<protein>
    <submittedName>
        <fullName evidence="3">DinB family protein</fullName>
    </submittedName>
</protein>
<dbReference type="InterPro" id="IPR034660">
    <property type="entry name" value="DinB/YfiT-like"/>
</dbReference>
<evidence type="ECO:0000256" key="1">
    <source>
        <dbReference type="SAM" id="MobiDB-lite"/>
    </source>
</evidence>
<evidence type="ECO:0000259" key="2">
    <source>
        <dbReference type="Pfam" id="PF12867"/>
    </source>
</evidence>
<reference evidence="3" key="1">
    <citation type="submission" date="2024-03" db="EMBL/GenBank/DDBJ databases">
        <title>Deinococcus weizhi sp. nov., isolated from human skin.</title>
        <authorList>
            <person name="Wei Z."/>
            <person name="Tian F."/>
            <person name="Yang C."/>
            <person name="Xin L.T."/>
            <person name="Wen Z.J."/>
            <person name="Lan K.C."/>
            <person name="Yu L."/>
            <person name="Zhe W."/>
            <person name="Dan F.D."/>
            <person name="Jun W."/>
            <person name="Rui Z."/>
            <person name="Yong X.J."/>
            <person name="Ting Y."/>
            <person name="Wei X."/>
            <person name="Xu Z.G."/>
            <person name="Xin Z."/>
            <person name="Dong F.G."/>
            <person name="Ni X.M."/>
            <person name="Zheng M.G."/>
            <person name="Chun Y."/>
            <person name="Qian W.X."/>
        </authorList>
    </citation>
    <scope>NUCLEOTIDE SEQUENCE</scope>
    <source>
        <strain evidence="3">VB142</strain>
    </source>
</reference>
<dbReference type="AlphaFoldDB" id="A0AAU6Q4E0"/>